<evidence type="ECO:0000256" key="1">
    <source>
        <dbReference type="ARBA" id="ARBA00007734"/>
    </source>
</evidence>
<keyword evidence="5" id="KW-1185">Reference proteome</keyword>
<dbReference type="HOGENOM" id="CLU_088197_0_0_4"/>
<accession>F0EW92</accession>
<evidence type="ECO:0000313" key="4">
    <source>
        <dbReference type="EMBL" id="EGC18463.1"/>
    </source>
</evidence>
<reference evidence="4 5" key="1">
    <citation type="submission" date="2011-01" db="EMBL/GenBank/DDBJ databases">
        <authorList>
            <person name="Muzny D."/>
            <person name="Qin X."/>
            <person name="Deng J."/>
            <person name="Jiang H."/>
            <person name="Liu Y."/>
            <person name="Qu J."/>
            <person name="Song X.-Z."/>
            <person name="Zhang L."/>
            <person name="Thornton R."/>
            <person name="Coyle M."/>
            <person name="Francisco L."/>
            <person name="Jackson L."/>
            <person name="Javaid M."/>
            <person name="Korchina V."/>
            <person name="Kovar C."/>
            <person name="Mata R."/>
            <person name="Mathew T."/>
            <person name="Ngo R."/>
            <person name="Nguyen L."/>
            <person name="Nguyen N."/>
            <person name="Okwuonu G."/>
            <person name="Ongeri F."/>
            <person name="Pham C."/>
            <person name="Simmons D."/>
            <person name="Wilczek-Boney K."/>
            <person name="Hale W."/>
            <person name="Jakkamsetti A."/>
            <person name="Pham P."/>
            <person name="Ruth R."/>
            <person name="San Lucas F."/>
            <person name="Warren J."/>
            <person name="Zhang J."/>
            <person name="Zhao Z."/>
            <person name="Zhou C."/>
            <person name="Zhu D."/>
            <person name="Lee S."/>
            <person name="Bess C."/>
            <person name="Blankenburg K."/>
            <person name="Forbes L."/>
            <person name="Fu Q."/>
            <person name="Gubbala S."/>
            <person name="Hirani K."/>
            <person name="Jayaseelan J.C."/>
            <person name="Lara F."/>
            <person name="Munidasa M."/>
            <person name="Palculict T."/>
            <person name="Patil S."/>
            <person name="Pu L.-L."/>
            <person name="Saada N."/>
            <person name="Tang L."/>
            <person name="Weissenberger G."/>
            <person name="Zhu Y."/>
            <person name="Hemphill L."/>
            <person name="Shang Y."/>
            <person name="Youmans B."/>
            <person name="Ayvaz T."/>
            <person name="Ross M."/>
            <person name="Santibanez J."/>
            <person name="Aqrawi P."/>
            <person name="Gross S."/>
            <person name="Joshi V."/>
            <person name="Fowler G."/>
            <person name="Nazareth L."/>
            <person name="Reid J."/>
            <person name="Worley K."/>
            <person name="Petrosino J."/>
            <person name="Highlander S."/>
            <person name="Gibbs R."/>
        </authorList>
    </citation>
    <scope>NUCLEOTIDE SEQUENCE [LARGE SCALE GENOMIC DNA]</scope>
    <source>
        <strain evidence="4 5">ATCC 33394</strain>
    </source>
</reference>
<sequence length="216" mass="24710">MTNPMFTRRQFLRTGSLLLLPSALAQAGAQREETLADDVASIMRQSVEHASPPYLVFDRATDAQRWLNEMSARLTRFIDNELYRRRLLTMIQYEATRADLNPQMVLGLIEVESAFRQYAVSNVGAKGLMQVMPFWQRYIGNESHNLFDIRTNLRYGCTILRHYSNLENGNLHRALARYNGSLGSNRYPNAVIGAWLNRWQWTLETQQPAPAASTAA</sequence>
<dbReference type="InterPro" id="IPR008258">
    <property type="entry name" value="Transglycosylase_SLT_dom_1"/>
</dbReference>
<dbReference type="InterPro" id="IPR023346">
    <property type="entry name" value="Lysozyme-like_dom_sf"/>
</dbReference>
<gene>
    <name evidence="4" type="ORF">HMPREF9098_0125</name>
</gene>
<dbReference type="AlphaFoldDB" id="F0EW92"/>
<comment type="similarity">
    <text evidence="1">Belongs to the transglycosylase Slt family.</text>
</comment>
<name>F0EW92_9NEIS</name>
<keyword evidence="2" id="KW-0732">Signal</keyword>
<feature type="signal peptide" evidence="2">
    <location>
        <begin position="1"/>
        <end position="27"/>
    </location>
</feature>
<dbReference type="SUPFAM" id="SSF53955">
    <property type="entry name" value="Lysozyme-like"/>
    <property type="match status" value="1"/>
</dbReference>
<dbReference type="EMBL" id="AEWV01000003">
    <property type="protein sequence ID" value="EGC18463.1"/>
    <property type="molecule type" value="Genomic_DNA"/>
</dbReference>
<evidence type="ECO:0000313" key="5">
    <source>
        <dbReference type="Proteomes" id="UP000004088"/>
    </source>
</evidence>
<dbReference type="STRING" id="888741.HMPREF9098_0125"/>
<dbReference type="PROSITE" id="PS51318">
    <property type="entry name" value="TAT"/>
    <property type="match status" value="1"/>
</dbReference>
<dbReference type="Gene3D" id="1.10.530.10">
    <property type="match status" value="1"/>
</dbReference>
<evidence type="ECO:0000259" key="3">
    <source>
        <dbReference type="Pfam" id="PF01464"/>
    </source>
</evidence>
<feature type="chain" id="PRO_5003247477" evidence="2">
    <location>
        <begin position="28"/>
        <end position="216"/>
    </location>
</feature>
<dbReference type="PANTHER" id="PTHR37423:SF2">
    <property type="entry name" value="MEMBRANE-BOUND LYTIC MUREIN TRANSGLYCOSYLASE C"/>
    <property type="match status" value="1"/>
</dbReference>
<comment type="caution">
    <text evidence="4">The sequence shown here is derived from an EMBL/GenBank/DDBJ whole genome shotgun (WGS) entry which is preliminary data.</text>
</comment>
<feature type="domain" description="Transglycosylase SLT" evidence="3">
    <location>
        <begin position="90"/>
        <end position="185"/>
    </location>
</feature>
<evidence type="ECO:0000256" key="2">
    <source>
        <dbReference type="SAM" id="SignalP"/>
    </source>
</evidence>
<dbReference type="Proteomes" id="UP000004088">
    <property type="component" value="Unassembled WGS sequence"/>
</dbReference>
<dbReference type="CDD" id="cd00254">
    <property type="entry name" value="LT-like"/>
    <property type="match status" value="1"/>
</dbReference>
<proteinExistence type="inferred from homology"/>
<organism evidence="4 5">
    <name type="scientific">Kingella denitrificans ATCC 33394</name>
    <dbReference type="NCBI Taxonomy" id="888741"/>
    <lineage>
        <taxon>Bacteria</taxon>
        <taxon>Pseudomonadati</taxon>
        <taxon>Pseudomonadota</taxon>
        <taxon>Betaproteobacteria</taxon>
        <taxon>Neisseriales</taxon>
        <taxon>Neisseriaceae</taxon>
        <taxon>Kingella</taxon>
    </lineage>
</organism>
<dbReference type="Pfam" id="PF01464">
    <property type="entry name" value="SLT"/>
    <property type="match status" value="1"/>
</dbReference>
<dbReference type="PANTHER" id="PTHR37423">
    <property type="entry name" value="SOLUBLE LYTIC MUREIN TRANSGLYCOSYLASE-RELATED"/>
    <property type="match status" value="1"/>
</dbReference>
<protein>
    <submittedName>
        <fullName evidence="4">Transglycosylase SLT domain protein</fullName>
    </submittedName>
</protein>
<dbReference type="InterPro" id="IPR006311">
    <property type="entry name" value="TAT_signal"/>
</dbReference>